<evidence type="ECO:0000256" key="2">
    <source>
        <dbReference type="ARBA" id="ARBA00012759"/>
    </source>
</evidence>
<comment type="caution">
    <text evidence="4">The sequence shown here is derived from an EMBL/GenBank/DDBJ whole genome shotgun (WGS) entry which is preliminary data.</text>
</comment>
<evidence type="ECO:0000259" key="3">
    <source>
        <dbReference type="PROSITE" id="PS50235"/>
    </source>
</evidence>
<evidence type="ECO:0000313" key="5">
    <source>
        <dbReference type="Proteomes" id="UP000596742"/>
    </source>
</evidence>
<accession>A0A8B6DBB1</accession>
<keyword evidence="5" id="KW-1185">Reference proteome</keyword>
<protein>
    <recommendedName>
        <fullName evidence="2">ubiquitinyl hydrolase 1</fullName>
        <ecNumber evidence="2">3.4.19.12</ecNumber>
    </recommendedName>
</protein>
<feature type="domain" description="USP" evidence="3">
    <location>
        <begin position="10"/>
        <end position="116"/>
    </location>
</feature>
<evidence type="ECO:0000313" key="4">
    <source>
        <dbReference type="EMBL" id="VDI16944.1"/>
    </source>
</evidence>
<dbReference type="InterPro" id="IPR018200">
    <property type="entry name" value="USP_CS"/>
</dbReference>
<name>A0A8B6DBB1_MYTGA</name>
<dbReference type="InterPro" id="IPR038765">
    <property type="entry name" value="Papain-like_cys_pep_sf"/>
</dbReference>
<dbReference type="PANTHER" id="PTHR21646">
    <property type="entry name" value="UBIQUITIN CARBOXYL-TERMINAL HYDROLASE"/>
    <property type="match status" value="1"/>
</dbReference>
<dbReference type="Gene3D" id="3.90.70.10">
    <property type="entry name" value="Cysteine proteinases"/>
    <property type="match status" value="1"/>
</dbReference>
<dbReference type="PROSITE" id="PS00972">
    <property type="entry name" value="USP_1"/>
    <property type="match status" value="1"/>
</dbReference>
<feature type="non-terminal residue" evidence="4">
    <location>
        <position position="1"/>
    </location>
</feature>
<dbReference type="InterPro" id="IPR001394">
    <property type="entry name" value="Peptidase_C19_UCH"/>
</dbReference>
<proteinExistence type="predicted"/>
<dbReference type="InterPro" id="IPR028889">
    <property type="entry name" value="USP"/>
</dbReference>
<keyword evidence="4" id="KW-0378">Hydrolase</keyword>
<dbReference type="SUPFAM" id="SSF54001">
    <property type="entry name" value="Cysteine proteinases"/>
    <property type="match status" value="1"/>
</dbReference>
<dbReference type="GO" id="GO:0016579">
    <property type="term" value="P:protein deubiquitination"/>
    <property type="evidence" value="ECO:0007669"/>
    <property type="project" value="InterPro"/>
</dbReference>
<gene>
    <name evidence="4" type="ORF">MGAL_10B077677</name>
</gene>
<dbReference type="EC" id="3.4.19.12" evidence="2"/>
<dbReference type="GO" id="GO:0004843">
    <property type="term" value="F:cysteine-type deubiquitinase activity"/>
    <property type="evidence" value="ECO:0007669"/>
    <property type="project" value="UniProtKB-EC"/>
</dbReference>
<dbReference type="Pfam" id="PF00443">
    <property type="entry name" value="UCH"/>
    <property type="match status" value="1"/>
</dbReference>
<dbReference type="AlphaFoldDB" id="A0A8B6DBB1"/>
<dbReference type="Proteomes" id="UP000596742">
    <property type="component" value="Unassembled WGS sequence"/>
</dbReference>
<dbReference type="OrthoDB" id="6160766at2759"/>
<evidence type="ECO:0000256" key="1">
    <source>
        <dbReference type="ARBA" id="ARBA00000707"/>
    </source>
</evidence>
<dbReference type="EMBL" id="UYJE01003143">
    <property type="protein sequence ID" value="VDI16944.1"/>
    <property type="molecule type" value="Genomic_DNA"/>
</dbReference>
<reference evidence="4" key="1">
    <citation type="submission" date="2018-11" db="EMBL/GenBank/DDBJ databases">
        <authorList>
            <person name="Alioto T."/>
            <person name="Alioto T."/>
        </authorList>
    </citation>
    <scope>NUCLEOTIDE SEQUENCE</scope>
</reference>
<dbReference type="InterPro" id="IPR050185">
    <property type="entry name" value="Ub_carboxyl-term_hydrolase"/>
</dbReference>
<comment type="catalytic activity">
    <reaction evidence="1">
        <text>Thiol-dependent hydrolysis of ester, thioester, amide, peptide and isopeptide bonds formed by the C-terminal Gly of ubiquitin (a 76-residue protein attached to proteins as an intracellular targeting signal).</text>
        <dbReference type="EC" id="3.4.19.12"/>
    </reaction>
</comment>
<sequence length="116" mass="13340">GSKEKEITPKGLLNMGNTCFMDAMLQNIAWCPNLLTELQKANLNKSCKMSKSVLKLLKYTHLEERNHKFPEYEPADILSAARERNSIFDGYQQQDSFEMLNTIIDAIKDEMLNLVQ</sequence>
<organism evidence="4 5">
    <name type="scientific">Mytilus galloprovincialis</name>
    <name type="common">Mediterranean mussel</name>
    <dbReference type="NCBI Taxonomy" id="29158"/>
    <lineage>
        <taxon>Eukaryota</taxon>
        <taxon>Metazoa</taxon>
        <taxon>Spiralia</taxon>
        <taxon>Lophotrochozoa</taxon>
        <taxon>Mollusca</taxon>
        <taxon>Bivalvia</taxon>
        <taxon>Autobranchia</taxon>
        <taxon>Pteriomorphia</taxon>
        <taxon>Mytilida</taxon>
        <taxon>Mytiloidea</taxon>
        <taxon>Mytilidae</taxon>
        <taxon>Mytilinae</taxon>
        <taxon>Mytilus</taxon>
    </lineage>
</organism>
<dbReference type="PROSITE" id="PS50235">
    <property type="entry name" value="USP_3"/>
    <property type="match status" value="1"/>
</dbReference>
<feature type="non-terminal residue" evidence="4">
    <location>
        <position position="116"/>
    </location>
</feature>